<accession>A0A165IJL8</accession>
<gene>
    <name evidence="1" type="ORF">EXIGLDRAFT_43207</name>
</gene>
<keyword evidence="2" id="KW-1185">Reference proteome</keyword>
<protein>
    <submittedName>
        <fullName evidence="1">Uncharacterized protein</fullName>
    </submittedName>
</protein>
<reference evidence="1 2" key="1">
    <citation type="journal article" date="2016" name="Mol. Biol. Evol.">
        <title>Comparative Genomics of Early-Diverging Mushroom-Forming Fungi Provides Insights into the Origins of Lignocellulose Decay Capabilities.</title>
        <authorList>
            <person name="Nagy L.G."/>
            <person name="Riley R."/>
            <person name="Tritt A."/>
            <person name="Adam C."/>
            <person name="Daum C."/>
            <person name="Floudas D."/>
            <person name="Sun H."/>
            <person name="Yadav J.S."/>
            <person name="Pangilinan J."/>
            <person name="Larsson K.H."/>
            <person name="Matsuura K."/>
            <person name="Barry K."/>
            <person name="Labutti K."/>
            <person name="Kuo R."/>
            <person name="Ohm R.A."/>
            <person name="Bhattacharya S.S."/>
            <person name="Shirouzu T."/>
            <person name="Yoshinaga Y."/>
            <person name="Martin F.M."/>
            <person name="Grigoriev I.V."/>
            <person name="Hibbett D.S."/>
        </authorList>
    </citation>
    <scope>NUCLEOTIDE SEQUENCE [LARGE SCALE GENOMIC DNA]</scope>
    <source>
        <strain evidence="1 2">HHB12029</strain>
    </source>
</reference>
<evidence type="ECO:0000313" key="1">
    <source>
        <dbReference type="EMBL" id="KZV93495.1"/>
    </source>
</evidence>
<evidence type="ECO:0000313" key="2">
    <source>
        <dbReference type="Proteomes" id="UP000077266"/>
    </source>
</evidence>
<organism evidence="1 2">
    <name type="scientific">Exidia glandulosa HHB12029</name>
    <dbReference type="NCBI Taxonomy" id="1314781"/>
    <lineage>
        <taxon>Eukaryota</taxon>
        <taxon>Fungi</taxon>
        <taxon>Dikarya</taxon>
        <taxon>Basidiomycota</taxon>
        <taxon>Agaricomycotina</taxon>
        <taxon>Agaricomycetes</taxon>
        <taxon>Auriculariales</taxon>
        <taxon>Exidiaceae</taxon>
        <taxon>Exidia</taxon>
    </lineage>
</organism>
<dbReference type="EMBL" id="KV425989">
    <property type="protein sequence ID" value="KZV93495.1"/>
    <property type="molecule type" value="Genomic_DNA"/>
</dbReference>
<dbReference type="Proteomes" id="UP000077266">
    <property type="component" value="Unassembled WGS sequence"/>
</dbReference>
<proteinExistence type="predicted"/>
<dbReference type="InParanoid" id="A0A165IJL8"/>
<sequence>MSMRSDVIMDARGRVWLQSAILVLLCLSTSFHAAHYVLACVGWQVHRWPASFLLAVRRSRGSRPRVSLPPKALRPSLSPVRLIRRHSTYTGATVYPGCCFRSLSAISVMIKSISIYMHSIHHPLAYARGQMHRWPFSLCLPVRYGMSARASANRLRAVKNICKPRIFAPTLRCGAHLCLLARPTNISLDDRKVDTLKFTPVRLAISRFARRAAVVDTSARVRSQLAMLVQIILLYSIPVARPPLVVRELQQSDCGRYRCVRARGGAGSEEYAYRAAVGVAQGSARDACACALKQASCAS</sequence>
<name>A0A165IJL8_EXIGL</name>
<dbReference type="AlphaFoldDB" id="A0A165IJL8"/>